<dbReference type="Gene3D" id="2.130.10.130">
    <property type="entry name" value="Integrin alpha, N-terminal"/>
    <property type="match status" value="1"/>
</dbReference>
<dbReference type="OrthoDB" id="877328at2"/>
<dbReference type="SUPFAM" id="SSF69318">
    <property type="entry name" value="Integrin alpha N-terminal domain"/>
    <property type="match status" value="2"/>
</dbReference>
<proteinExistence type="predicted"/>
<dbReference type="EMBL" id="CP038267">
    <property type="protein sequence ID" value="QBR93906.1"/>
    <property type="molecule type" value="Genomic_DNA"/>
</dbReference>
<evidence type="ECO:0000313" key="1">
    <source>
        <dbReference type="EMBL" id="QBR93906.1"/>
    </source>
</evidence>
<name>A0A4P7GNV2_9ACTN</name>
<dbReference type="AlphaFoldDB" id="A0A4P7GNV2"/>
<dbReference type="Proteomes" id="UP000294894">
    <property type="component" value="Chromosome"/>
</dbReference>
<sequence>MMRTVLVPSLALSVLVGLSHGLPARGASTGGSRVLPAGRPIQDFAAGPMGSATAREAELRSSRLRARPRVRGITLQVDPRREGLGAYSQTWGDSLVFDKNRDGNPDVLLSFHTRPWEIWLGNSRGGFTFDRYLSRTDRHQCATADFAGPDDARPDGRPDLYCVRGANNGTVSDKRNELLIQQPRGGFENVVSSWGARDPSGRGRAVSILDIRGNGRPSLFVGNLAPASHPSRDHIFVNRGKRFVERRTGGLPSVQNTRCSSTGDFDRDGRQDFLSCSYSLRLYENRTTRAGRVSYREVARDEVIPARRWQDAGLVHLNRDRWPDLVTVSNLALEVRLNRRQSPHFPQVDFSFPLSAGFSFCSGRANGDTATDLLVVQKLVSPDDRTQQRDWMLVNAGRGQRFRALPVPQPAMRRGRNGNGDTCSAIPGYRGNRAAWTISNGRSIPSPEEQRYRGYRQLVILTR</sequence>
<reference evidence="1 2" key="1">
    <citation type="submission" date="2019-03" db="EMBL/GenBank/DDBJ databases">
        <title>Three New Species of Nocardioides, Nocardioides euryhalodurans sp. nov., Nocardioides seonyuensis sp. nov. and Nocardioides eburneoflavus sp. nov., Iolated from Soil.</title>
        <authorList>
            <person name="Roh S.G."/>
            <person name="Lee C."/>
            <person name="Kim M.-K."/>
            <person name="Kim S.B."/>
        </authorList>
    </citation>
    <scope>NUCLEOTIDE SEQUENCE [LARGE SCALE GENOMIC DNA]</scope>
    <source>
        <strain evidence="1 2">MMS17-SY117</strain>
    </source>
</reference>
<dbReference type="InterPro" id="IPR028994">
    <property type="entry name" value="Integrin_alpha_N"/>
</dbReference>
<gene>
    <name evidence="1" type="ORF">EXE57_17670</name>
</gene>
<keyword evidence="2" id="KW-1185">Reference proteome</keyword>
<dbReference type="KEGG" id="noy:EXE57_17670"/>
<organism evidence="1 2">
    <name type="scientific">Nocardioides euryhalodurans</name>
    <dbReference type="NCBI Taxonomy" id="2518370"/>
    <lineage>
        <taxon>Bacteria</taxon>
        <taxon>Bacillati</taxon>
        <taxon>Actinomycetota</taxon>
        <taxon>Actinomycetes</taxon>
        <taxon>Propionibacteriales</taxon>
        <taxon>Nocardioidaceae</taxon>
        <taxon>Nocardioides</taxon>
    </lineage>
</organism>
<protein>
    <submittedName>
        <fullName evidence="1">VCBS repeat-containing protein</fullName>
    </submittedName>
</protein>
<accession>A0A4P7GNV2</accession>
<evidence type="ECO:0000313" key="2">
    <source>
        <dbReference type="Proteomes" id="UP000294894"/>
    </source>
</evidence>